<name>A0A6A6C1C7_ZASCE</name>
<dbReference type="PANTHER" id="PTHR11183">
    <property type="entry name" value="GLYCOGENIN SUBFAMILY MEMBER"/>
    <property type="match status" value="1"/>
</dbReference>
<dbReference type="InterPro" id="IPR029044">
    <property type="entry name" value="Nucleotide-diphossugar_trans"/>
</dbReference>
<dbReference type="OrthoDB" id="2014201at2759"/>
<feature type="chain" id="PRO_5025386852" description="Glycosyltransferase family 8 protein" evidence="3">
    <location>
        <begin position="21"/>
        <end position="293"/>
    </location>
</feature>
<keyword evidence="3" id="KW-0732">Signal</keyword>
<gene>
    <name evidence="4" type="ORF">M409DRAFT_29515</name>
</gene>
<dbReference type="SUPFAM" id="SSF53448">
    <property type="entry name" value="Nucleotide-diphospho-sugar transferases"/>
    <property type="match status" value="1"/>
</dbReference>
<evidence type="ECO:0000256" key="1">
    <source>
        <dbReference type="ARBA" id="ARBA00009105"/>
    </source>
</evidence>
<protein>
    <recommendedName>
        <fullName evidence="6">Glycosyltransferase family 8 protein</fullName>
    </recommendedName>
</protein>
<dbReference type="RefSeq" id="XP_033660957.1">
    <property type="nucleotide sequence ID" value="XM_033809506.1"/>
</dbReference>
<dbReference type="GO" id="GO:0016757">
    <property type="term" value="F:glycosyltransferase activity"/>
    <property type="evidence" value="ECO:0007669"/>
    <property type="project" value="InterPro"/>
</dbReference>
<evidence type="ECO:0000256" key="2">
    <source>
        <dbReference type="ARBA" id="ARBA00022679"/>
    </source>
</evidence>
<keyword evidence="5" id="KW-1185">Reference proteome</keyword>
<proteinExistence type="inferred from homology"/>
<feature type="signal peptide" evidence="3">
    <location>
        <begin position="1"/>
        <end position="20"/>
    </location>
</feature>
<evidence type="ECO:0000256" key="3">
    <source>
        <dbReference type="SAM" id="SignalP"/>
    </source>
</evidence>
<evidence type="ECO:0000313" key="5">
    <source>
        <dbReference type="Proteomes" id="UP000799537"/>
    </source>
</evidence>
<reference evidence="4" key="1">
    <citation type="journal article" date="2020" name="Stud. Mycol.">
        <title>101 Dothideomycetes genomes: a test case for predicting lifestyles and emergence of pathogens.</title>
        <authorList>
            <person name="Haridas S."/>
            <person name="Albert R."/>
            <person name="Binder M."/>
            <person name="Bloem J."/>
            <person name="Labutti K."/>
            <person name="Salamov A."/>
            <person name="Andreopoulos B."/>
            <person name="Baker S."/>
            <person name="Barry K."/>
            <person name="Bills G."/>
            <person name="Bluhm B."/>
            <person name="Cannon C."/>
            <person name="Castanera R."/>
            <person name="Culley D."/>
            <person name="Daum C."/>
            <person name="Ezra D."/>
            <person name="Gonzalez J."/>
            <person name="Henrissat B."/>
            <person name="Kuo A."/>
            <person name="Liang C."/>
            <person name="Lipzen A."/>
            <person name="Lutzoni F."/>
            <person name="Magnuson J."/>
            <person name="Mondo S."/>
            <person name="Nolan M."/>
            <person name="Ohm R."/>
            <person name="Pangilinan J."/>
            <person name="Park H.-J."/>
            <person name="Ramirez L."/>
            <person name="Alfaro M."/>
            <person name="Sun H."/>
            <person name="Tritt A."/>
            <person name="Yoshinaga Y."/>
            <person name="Zwiers L.-H."/>
            <person name="Turgeon B."/>
            <person name="Goodwin S."/>
            <person name="Spatafora J."/>
            <person name="Crous P."/>
            <person name="Grigoriev I."/>
        </authorList>
    </citation>
    <scope>NUCLEOTIDE SEQUENCE</scope>
    <source>
        <strain evidence="4">ATCC 36951</strain>
    </source>
</reference>
<sequence length="293" mass="32549">MRWRLLIGSVSASFIAGLWTASKYQERKNGLIRAADSRATFANREEHGFAFVFYATNDLYACSVLVNIRKLQQLGSAYPVHVLVSSSRVGEDSLSAFASENVTVHLQDVLPLRDGIFYYEDCLVKLHAFKMHILSPGLRRVLILDADQLIMQNLDHLFHGIPVTDLAAPRAYWISKDYISSTLMLIAPSDRLWSSIRDAMDSIGPDTYDMDLINSVFGETVTMLSGEYATLNSHWDDWNLPSWYHPISARLGAVAGAPTNTSPADRRGMEGELSGLRGAAAVVYFSAVGKREL</sequence>
<comment type="similarity">
    <text evidence="1">Belongs to the MNN1/MNT family.</text>
</comment>
<organism evidence="4 5">
    <name type="scientific">Zasmidium cellare ATCC 36951</name>
    <dbReference type="NCBI Taxonomy" id="1080233"/>
    <lineage>
        <taxon>Eukaryota</taxon>
        <taxon>Fungi</taxon>
        <taxon>Dikarya</taxon>
        <taxon>Ascomycota</taxon>
        <taxon>Pezizomycotina</taxon>
        <taxon>Dothideomycetes</taxon>
        <taxon>Dothideomycetidae</taxon>
        <taxon>Mycosphaerellales</taxon>
        <taxon>Mycosphaerellaceae</taxon>
        <taxon>Zasmidium</taxon>
    </lineage>
</organism>
<dbReference type="Gene3D" id="3.90.550.10">
    <property type="entry name" value="Spore Coat Polysaccharide Biosynthesis Protein SpsA, Chain A"/>
    <property type="match status" value="1"/>
</dbReference>
<dbReference type="InterPro" id="IPR022751">
    <property type="entry name" value="Alpha_mannosyltransferase"/>
</dbReference>
<dbReference type="GeneID" id="54562778"/>
<dbReference type="EMBL" id="ML993630">
    <property type="protein sequence ID" value="KAF2160068.1"/>
    <property type="molecule type" value="Genomic_DNA"/>
</dbReference>
<evidence type="ECO:0000313" key="4">
    <source>
        <dbReference type="EMBL" id="KAF2160068.1"/>
    </source>
</evidence>
<accession>A0A6A6C1C7</accession>
<dbReference type="InterPro" id="IPR050587">
    <property type="entry name" value="GNT1/Glycosyltrans_8"/>
</dbReference>
<dbReference type="Pfam" id="PF11051">
    <property type="entry name" value="Mannosyl_trans3"/>
    <property type="match status" value="1"/>
</dbReference>
<dbReference type="AlphaFoldDB" id="A0A6A6C1C7"/>
<evidence type="ECO:0008006" key="6">
    <source>
        <dbReference type="Google" id="ProtNLM"/>
    </source>
</evidence>
<keyword evidence="2" id="KW-0808">Transferase</keyword>
<dbReference type="Proteomes" id="UP000799537">
    <property type="component" value="Unassembled WGS sequence"/>
</dbReference>